<keyword evidence="2" id="KW-0812">Transmembrane</keyword>
<evidence type="ECO:0000256" key="2">
    <source>
        <dbReference type="SAM" id="Phobius"/>
    </source>
</evidence>
<proteinExistence type="predicted"/>
<organism evidence="4 5">
    <name type="scientific">Fistulifera solaris</name>
    <name type="common">Oleaginous diatom</name>
    <dbReference type="NCBI Taxonomy" id="1519565"/>
    <lineage>
        <taxon>Eukaryota</taxon>
        <taxon>Sar</taxon>
        <taxon>Stramenopiles</taxon>
        <taxon>Ochrophyta</taxon>
        <taxon>Bacillariophyta</taxon>
        <taxon>Bacillariophyceae</taxon>
        <taxon>Bacillariophycidae</taxon>
        <taxon>Naviculales</taxon>
        <taxon>Naviculaceae</taxon>
        <taxon>Fistulifera</taxon>
    </lineage>
</organism>
<dbReference type="OrthoDB" id="47045at2759"/>
<reference evidence="4 5" key="1">
    <citation type="journal article" date="2015" name="Plant Cell">
        <title>Oil accumulation by the oleaginous diatom Fistulifera solaris as revealed by the genome and transcriptome.</title>
        <authorList>
            <person name="Tanaka T."/>
            <person name="Maeda Y."/>
            <person name="Veluchamy A."/>
            <person name="Tanaka M."/>
            <person name="Abida H."/>
            <person name="Marechal E."/>
            <person name="Bowler C."/>
            <person name="Muto M."/>
            <person name="Sunaga Y."/>
            <person name="Tanaka M."/>
            <person name="Yoshino T."/>
            <person name="Taniguchi T."/>
            <person name="Fukuda Y."/>
            <person name="Nemoto M."/>
            <person name="Matsumoto M."/>
            <person name="Wong P.S."/>
            <person name="Aburatani S."/>
            <person name="Fujibuchi W."/>
        </authorList>
    </citation>
    <scope>NUCLEOTIDE SEQUENCE [LARGE SCALE GENOMIC DNA]</scope>
    <source>
        <strain evidence="4 5">JPCC DA0580</strain>
    </source>
</reference>
<feature type="compositionally biased region" description="Acidic residues" evidence="1">
    <location>
        <begin position="254"/>
        <end position="285"/>
    </location>
</feature>
<dbReference type="EMBL" id="BDSP01000092">
    <property type="protein sequence ID" value="GAX15505.1"/>
    <property type="molecule type" value="Genomic_DNA"/>
</dbReference>
<protein>
    <submittedName>
        <fullName evidence="4">Uncharacterized protein</fullName>
    </submittedName>
</protein>
<dbReference type="InParanoid" id="A0A1Z5JNC1"/>
<dbReference type="AlphaFoldDB" id="A0A1Z5JNC1"/>
<evidence type="ECO:0000313" key="4">
    <source>
        <dbReference type="EMBL" id="GAX15505.1"/>
    </source>
</evidence>
<keyword evidence="2" id="KW-0472">Membrane</keyword>
<feature type="chain" id="PRO_5012645032" evidence="3">
    <location>
        <begin position="22"/>
        <end position="285"/>
    </location>
</feature>
<accession>A0A1Z5JNC1</accession>
<gene>
    <name evidence="4" type="ORF">FisN_8Lh195</name>
</gene>
<keyword evidence="5" id="KW-1185">Reference proteome</keyword>
<keyword evidence="2" id="KW-1133">Transmembrane helix</keyword>
<feature type="transmembrane region" description="Helical" evidence="2">
    <location>
        <begin position="200"/>
        <end position="226"/>
    </location>
</feature>
<evidence type="ECO:0000256" key="1">
    <source>
        <dbReference type="SAM" id="MobiDB-lite"/>
    </source>
</evidence>
<evidence type="ECO:0000313" key="5">
    <source>
        <dbReference type="Proteomes" id="UP000198406"/>
    </source>
</evidence>
<name>A0A1Z5JNC1_FISSO</name>
<feature type="signal peptide" evidence="3">
    <location>
        <begin position="1"/>
        <end position="21"/>
    </location>
</feature>
<feature type="region of interest" description="Disordered" evidence="1">
    <location>
        <begin position="247"/>
        <end position="285"/>
    </location>
</feature>
<comment type="caution">
    <text evidence="4">The sequence shown here is derived from an EMBL/GenBank/DDBJ whole genome shotgun (WGS) entry which is preliminary data.</text>
</comment>
<sequence>MKRSINCCVLIVASLLVSSSAFSTPQRPIGAFSAQQTRRSHLFAKQYTKERPKLFSRVSKSFRRRCKLTGASLLFAASVFLAPPKPAHASVAPSVVLESILEKTSPSLDTIIDRYVKEHMFNDDTYDPIESAYREAYDDAVHGTYPQALREVTGVGAASMETTTSNNPVSNWLSKIDLSALVTSMLTFIQNKLQLNETSAIMVLAAIFVVGGPFAFLFTGMVIGGMSKRNMNRLMKKRYGDSYTLDATMKTEETIEAPDDDDDEEDGDGENDSANDDDDDDDDDE</sequence>
<keyword evidence="3" id="KW-0732">Signal</keyword>
<dbReference type="Proteomes" id="UP000198406">
    <property type="component" value="Unassembled WGS sequence"/>
</dbReference>
<evidence type="ECO:0000256" key="3">
    <source>
        <dbReference type="SAM" id="SignalP"/>
    </source>
</evidence>